<keyword evidence="6 14" id="KW-0808">Transferase</keyword>
<keyword evidence="12 14" id="KW-0414">Isoprene biosynthesis</keyword>
<feature type="domain" description="GHMP kinase N-terminal" evidence="15">
    <location>
        <begin position="77"/>
        <end position="160"/>
    </location>
</feature>
<dbReference type="InterPro" id="IPR006204">
    <property type="entry name" value="GHMP_kinase_N_dom"/>
</dbReference>
<dbReference type="InterPro" id="IPR013750">
    <property type="entry name" value="GHMP_kinase_C_dom"/>
</dbReference>
<dbReference type="SUPFAM" id="SSF54211">
    <property type="entry name" value="Ribosomal protein S5 domain 2-like"/>
    <property type="match status" value="1"/>
</dbReference>
<dbReference type="STRING" id="697581.TCARB_0219"/>
<evidence type="ECO:0000256" key="3">
    <source>
        <dbReference type="ARBA" id="ARBA00012103"/>
    </source>
</evidence>
<dbReference type="PANTHER" id="PTHR43290">
    <property type="entry name" value="MEVALONATE KINASE"/>
    <property type="match status" value="1"/>
</dbReference>
<dbReference type="InterPro" id="IPR020568">
    <property type="entry name" value="Ribosomal_Su5_D2-typ_SF"/>
</dbReference>
<dbReference type="HAMAP" id="MF_00217">
    <property type="entry name" value="Mevalonate_kinase"/>
    <property type="match status" value="1"/>
</dbReference>
<dbReference type="InterPro" id="IPR006206">
    <property type="entry name" value="Mevalonate/galactokinase"/>
</dbReference>
<organism evidence="17 18">
    <name type="scientific">Thermofilum adornatum 1505</name>
    <dbReference type="NCBI Taxonomy" id="697581"/>
    <lineage>
        <taxon>Archaea</taxon>
        <taxon>Thermoproteota</taxon>
        <taxon>Thermoprotei</taxon>
        <taxon>Thermofilales</taxon>
        <taxon>Thermofilaceae</taxon>
        <taxon>Thermofilum</taxon>
    </lineage>
</organism>
<feature type="active site" description="Proton acceptor" evidence="14">
    <location>
        <position position="152"/>
    </location>
</feature>
<name>A0A3G1A5K9_9CREN</name>
<comment type="catalytic activity">
    <reaction evidence="14">
        <text>(R)-mevalonate + ATP = (R)-5-phosphomevalonate + ADP + H(+)</text>
        <dbReference type="Rhea" id="RHEA:17065"/>
        <dbReference type="ChEBI" id="CHEBI:15378"/>
        <dbReference type="ChEBI" id="CHEBI:30616"/>
        <dbReference type="ChEBI" id="CHEBI:36464"/>
        <dbReference type="ChEBI" id="CHEBI:58146"/>
        <dbReference type="ChEBI" id="CHEBI:456216"/>
        <dbReference type="EC" id="2.7.1.36"/>
    </reaction>
</comment>
<dbReference type="Pfam" id="PF08544">
    <property type="entry name" value="GHMP_kinases_C"/>
    <property type="match status" value="1"/>
</dbReference>
<evidence type="ECO:0000256" key="6">
    <source>
        <dbReference type="ARBA" id="ARBA00022679"/>
    </source>
</evidence>
<comment type="subunit">
    <text evidence="14">Homodimer.</text>
</comment>
<dbReference type="PIRSF" id="PIRSF000530">
    <property type="entry name" value="Galactokinase"/>
    <property type="match status" value="1"/>
</dbReference>
<dbReference type="InterPro" id="IPR006205">
    <property type="entry name" value="Mev_gal_kin"/>
</dbReference>
<dbReference type="SUPFAM" id="SSF55060">
    <property type="entry name" value="GHMP Kinase, C-terminal domain"/>
    <property type="match status" value="1"/>
</dbReference>
<dbReference type="GO" id="GO:0005829">
    <property type="term" value="C:cytosol"/>
    <property type="evidence" value="ECO:0007669"/>
    <property type="project" value="TreeGrafter"/>
</dbReference>
<evidence type="ECO:0000256" key="1">
    <source>
        <dbReference type="ARBA" id="ARBA00004496"/>
    </source>
</evidence>
<dbReference type="RefSeq" id="WP_052886442.1">
    <property type="nucleotide sequence ID" value="NZ_CP007493.1"/>
</dbReference>
<evidence type="ECO:0000256" key="9">
    <source>
        <dbReference type="ARBA" id="ARBA00022840"/>
    </source>
</evidence>
<dbReference type="Gene3D" id="3.30.230.10">
    <property type="match status" value="1"/>
</dbReference>
<comment type="caution">
    <text evidence="14">Lacks conserved residue(s) required for the propagation of feature annotation.</text>
</comment>
<proteinExistence type="inferred from homology"/>
<dbReference type="InterPro" id="IPR014721">
    <property type="entry name" value="Ribsml_uS5_D2-typ_fold_subgr"/>
</dbReference>
<dbReference type="GeneID" id="25405679"/>
<dbReference type="PANTHER" id="PTHR43290:SF2">
    <property type="entry name" value="MEVALONATE KINASE"/>
    <property type="match status" value="1"/>
</dbReference>
<keyword evidence="8 14" id="KW-0418">Kinase</keyword>
<evidence type="ECO:0000313" key="17">
    <source>
        <dbReference type="EMBL" id="AJB41295.1"/>
    </source>
</evidence>
<dbReference type="EC" id="2.7.1.36" evidence="3 14"/>
<keyword evidence="9 14" id="KW-0067">ATP-binding</keyword>
<protein>
    <recommendedName>
        <fullName evidence="3 14">Mevalonate kinase</fullName>
        <shortName evidence="14">MK</shortName>
        <shortName evidence="14">MVK</shortName>
        <ecNumber evidence="3 14">2.7.1.36</ecNumber>
    </recommendedName>
</protein>
<dbReference type="Gene3D" id="3.30.70.890">
    <property type="entry name" value="GHMP kinase, C-terminal domain"/>
    <property type="match status" value="1"/>
</dbReference>
<evidence type="ECO:0000256" key="8">
    <source>
        <dbReference type="ARBA" id="ARBA00022777"/>
    </source>
</evidence>
<keyword evidence="7 14" id="KW-0547">Nucleotide-binding</keyword>
<dbReference type="NCBIfam" id="TIGR00549">
    <property type="entry name" value="mevalon_kin"/>
    <property type="match status" value="1"/>
</dbReference>
<dbReference type="Proteomes" id="UP000266720">
    <property type="component" value="Chromosome"/>
</dbReference>
<reference evidence="18" key="1">
    <citation type="book" date="2010" name="EXTREMOPHILES" publisher="0:0-0">
        <title>Complete genome sequences of ten hyperthermophilic archaea reveal their metabolic capabilities and possible ecological roles.</title>
        <editorList>
            <person name="?"/>
        </editorList>
        <authorList>
            <person name="Ravin N.V."/>
            <person name="Mardanov A.V."/>
            <person name="Bonch-Osmolovskaya E.A."/>
            <person name="Skryabin K.G."/>
        </authorList>
    </citation>
    <scope>NUCLEOTIDE SEQUENCE [LARGE SCALE GENOMIC DNA]</scope>
    <source>
        <strain evidence="18">1505</strain>
    </source>
</reference>
<evidence type="ECO:0000256" key="13">
    <source>
        <dbReference type="ARBA" id="ARBA00029438"/>
    </source>
</evidence>
<dbReference type="PROSITE" id="PS00627">
    <property type="entry name" value="GHMP_KINASES_ATP"/>
    <property type="match status" value="1"/>
</dbReference>
<dbReference type="GO" id="GO:0004496">
    <property type="term" value="F:mevalonate kinase activity"/>
    <property type="evidence" value="ECO:0007669"/>
    <property type="project" value="UniProtKB-UniRule"/>
</dbReference>
<dbReference type="KEGG" id="tcb:TCARB_0219"/>
<comment type="subcellular location">
    <subcellularLocation>
        <location evidence="1 14">Cytoplasm</location>
    </subcellularLocation>
</comment>
<feature type="domain" description="GHMP kinase C-terminal" evidence="16">
    <location>
        <begin position="226"/>
        <end position="303"/>
    </location>
</feature>
<dbReference type="EMBL" id="CP007493">
    <property type="protein sequence ID" value="AJB41295.1"/>
    <property type="molecule type" value="Genomic_DNA"/>
</dbReference>
<keyword evidence="10 14" id="KW-0460">Magnesium</keyword>
<accession>A0A3G1A5K9</accession>
<comment type="function">
    <text evidence="14">Catalyzes the phosphorylation of (R)-mevalonate (MVA) to (R)-mevalonate 5-phosphate (MVAP). Functions in the mevalonate (MVA) pathway leading to isopentenyl diphosphate (IPP), a key precursor for the biosynthesis of isoprenoid compounds such as archaeal membrane lipids.</text>
</comment>
<evidence type="ECO:0000259" key="16">
    <source>
        <dbReference type="Pfam" id="PF08544"/>
    </source>
</evidence>
<evidence type="ECO:0000256" key="11">
    <source>
        <dbReference type="ARBA" id="ARBA00023098"/>
    </source>
</evidence>
<evidence type="ECO:0000256" key="12">
    <source>
        <dbReference type="ARBA" id="ARBA00023229"/>
    </source>
</evidence>
<dbReference type="GO" id="GO:0019287">
    <property type="term" value="P:isopentenyl diphosphate biosynthetic process, mevalonate pathway"/>
    <property type="evidence" value="ECO:0007669"/>
    <property type="project" value="UniProtKB-UniRule"/>
</dbReference>
<keyword evidence="4 14" id="KW-0963">Cytoplasm</keyword>
<sequence>MSWITSSAPGKVILFGEHFVVEGQPAIAIAVSLRAYVTVEPTQSDEIKVYSKNFDLTETFPLNQRDSWTGKMTPVAVAAYTAMLEADKKTGLNIHIDSQIPPGSGMGSSAAVAVATVHATSLALGLQLDPRKVSDLAYEAEKVVHGKPSGIDNTIATFGGAIAYRKGEGFIQLKPIFRGVKLVLADTGKPRNTGEMVRRVLALKNTYPSILDPIYYSAGKLVVEAAQLLEKGDYENLGILMNINHGLLSAVGVSTKEIELLVHTARENGALGAKLTGAGGGGYIVALCRENDAEKIISALRSHATSVLTVNLEETGVRKENI</sequence>
<dbReference type="PRINTS" id="PR00959">
    <property type="entry name" value="MEVGALKINASE"/>
</dbReference>
<keyword evidence="11 14" id="KW-0443">Lipid metabolism</keyword>
<evidence type="ECO:0000259" key="15">
    <source>
        <dbReference type="Pfam" id="PF00288"/>
    </source>
</evidence>
<dbReference type="UniPathway" id="UPA00057">
    <property type="reaction ID" value="UER00098"/>
</dbReference>
<keyword evidence="5 14" id="KW-0444">Lipid biosynthesis</keyword>
<comment type="cofactor">
    <cofactor evidence="14">
        <name>Mg(2+)</name>
        <dbReference type="ChEBI" id="CHEBI:18420"/>
    </cofactor>
</comment>
<evidence type="ECO:0000313" key="18">
    <source>
        <dbReference type="Proteomes" id="UP000266720"/>
    </source>
</evidence>
<evidence type="ECO:0000256" key="5">
    <source>
        <dbReference type="ARBA" id="ARBA00022516"/>
    </source>
</evidence>
<dbReference type="Pfam" id="PF00288">
    <property type="entry name" value="GHMP_kinases_N"/>
    <property type="match status" value="1"/>
</dbReference>
<dbReference type="InterPro" id="IPR036554">
    <property type="entry name" value="GHMP_kinase_C_sf"/>
</dbReference>
<evidence type="ECO:0000256" key="2">
    <source>
        <dbReference type="ARBA" id="ARBA00006495"/>
    </source>
</evidence>
<dbReference type="InterPro" id="IPR022937">
    <property type="entry name" value="Mevalonate_kinase_arc"/>
</dbReference>
<comment type="similarity">
    <text evidence="2 14">Belongs to the GHMP kinase family. Mevalonate kinase subfamily.</text>
</comment>
<evidence type="ECO:0000256" key="14">
    <source>
        <dbReference type="HAMAP-Rule" id="MF_00217"/>
    </source>
</evidence>
<dbReference type="AlphaFoldDB" id="A0A3G1A5K9"/>
<dbReference type="InterPro" id="IPR006203">
    <property type="entry name" value="GHMP_knse_ATP-bd_CS"/>
</dbReference>
<dbReference type="GO" id="GO:0005524">
    <property type="term" value="F:ATP binding"/>
    <property type="evidence" value="ECO:0007669"/>
    <property type="project" value="UniProtKB-UniRule"/>
</dbReference>
<gene>
    <name evidence="14" type="primary">mvk</name>
    <name evidence="17" type="ORF">TCARB_0219</name>
</gene>
<evidence type="ECO:0000256" key="4">
    <source>
        <dbReference type="ARBA" id="ARBA00022490"/>
    </source>
</evidence>
<dbReference type="GO" id="GO:0000287">
    <property type="term" value="F:magnesium ion binding"/>
    <property type="evidence" value="ECO:0007669"/>
    <property type="project" value="UniProtKB-UniRule"/>
</dbReference>
<comment type="pathway">
    <text evidence="13 14">Isoprenoid biosynthesis; isopentenyl diphosphate biosynthesis via mevalonate pathway; isopentenyl diphosphate from (R)-mevalonate: step 1/3.</text>
</comment>
<evidence type="ECO:0000256" key="7">
    <source>
        <dbReference type="ARBA" id="ARBA00022741"/>
    </source>
</evidence>
<evidence type="ECO:0000256" key="10">
    <source>
        <dbReference type="ARBA" id="ARBA00022842"/>
    </source>
</evidence>